<keyword evidence="1 5" id="KW-0547">Nucleotide-binding</keyword>
<dbReference type="Gene3D" id="3.40.850.10">
    <property type="entry name" value="Kinesin motor domain"/>
    <property type="match status" value="2"/>
</dbReference>
<feature type="coiled-coil region" evidence="7">
    <location>
        <begin position="547"/>
        <end position="622"/>
    </location>
</feature>
<evidence type="ECO:0000256" key="6">
    <source>
        <dbReference type="RuleBase" id="RU000394"/>
    </source>
</evidence>
<evidence type="ECO:0000256" key="8">
    <source>
        <dbReference type="SAM" id="MobiDB-lite"/>
    </source>
</evidence>
<accession>A0A6A2YRB4</accession>
<protein>
    <recommendedName>
        <fullName evidence="6">Kinesin-like protein</fullName>
    </recommendedName>
</protein>
<dbReference type="SMART" id="SM00129">
    <property type="entry name" value="KISc"/>
    <property type="match status" value="1"/>
</dbReference>
<dbReference type="Pfam" id="PF00225">
    <property type="entry name" value="Kinesin"/>
    <property type="match status" value="1"/>
</dbReference>
<dbReference type="InterPro" id="IPR023214">
    <property type="entry name" value="HAD_sf"/>
</dbReference>
<keyword evidence="3 7" id="KW-0175">Coiled coil</keyword>
<reference evidence="10" key="1">
    <citation type="submission" date="2019-09" db="EMBL/GenBank/DDBJ databases">
        <title>Draft genome information of white flower Hibiscus syriacus.</title>
        <authorList>
            <person name="Kim Y.-M."/>
        </authorList>
    </citation>
    <scope>NUCLEOTIDE SEQUENCE [LARGE SCALE GENOMIC DNA]</scope>
    <source>
        <strain evidence="10">YM2019G1</strain>
    </source>
</reference>
<comment type="similarity">
    <text evidence="5 6">Belongs to the TRAFAC class myosin-kinesin ATPase superfamily. Kinesin family.</text>
</comment>
<evidence type="ECO:0000256" key="4">
    <source>
        <dbReference type="ARBA" id="ARBA00023175"/>
    </source>
</evidence>
<dbReference type="PANTHER" id="PTHR47968:SF75">
    <property type="entry name" value="CENTROMERE-ASSOCIATED PROTEIN E"/>
    <property type="match status" value="1"/>
</dbReference>
<keyword evidence="4 5" id="KW-0505">Motor protein</keyword>
<dbReference type="Gene3D" id="3.40.50.1000">
    <property type="entry name" value="HAD superfamily/HAD-like"/>
    <property type="match status" value="1"/>
</dbReference>
<dbReference type="GO" id="GO:0007018">
    <property type="term" value="P:microtubule-based movement"/>
    <property type="evidence" value="ECO:0007669"/>
    <property type="project" value="InterPro"/>
</dbReference>
<dbReference type="InterPro" id="IPR027640">
    <property type="entry name" value="Kinesin-like_fam"/>
</dbReference>
<feature type="domain" description="Kinesin motor" evidence="9">
    <location>
        <begin position="242"/>
        <end position="541"/>
    </location>
</feature>
<dbReference type="InterPro" id="IPR036412">
    <property type="entry name" value="HAD-like_sf"/>
</dbReference>
<evidence type="ECO:0000256" key="7">
    <source>
        <dbReference type="SAM" id="Coils"/>
    </source>
</evidence>
<evidence type="ECO:0000259" key="9">
    <source>
        <dbReference type="PROSITE" id="PS50067"/>
    </source>
</evidence>
<dbReference type="InterPro" id="IPR001752">
    <property type="entry name" value="Kinesin_motor_dom"/>
</dbReference>
<dbReference type="GO" id="GO:0005524">
    <property type="term" value="F:ATP binding"/>
    <property type="evidence" value="ECO:0007669"/>
    <property type="project" value="UniProtKB-UniRule"/>
</dbReference>
<evidence type="ECO:0000256" key="1">
    <source>
        <dbReference type="ARBA" id="ARBA00022741"/>
    </source>
</evidence>
<feature type="region of interest" description="Disordered" evidence="8">
    <location>
        <begin position="25"/>
        <end position="54"/>
    </location>
</feature>
<comment type="caution">
    <text evidence="10">The sequence shown here is derived from an EMBL/GenBank/DDBJ whole genome shotgun (WGS) entry which is preliminary data.</text>
</comment>
<keyword evidence="6" id="KW-0493">Microtubule</keyword>
<evidence type="ECO:0000313" key="11">
    <source>
        <dbReference type="Proteomes" id="UP000436088"/>
    </source>
</evidence>
<dbReference type="Proteomes" id="UP000436088">
    <property type="component" value="Unassembled WGS sequence"/>
</dbReference>
<dbReference type="GO" id="GO:0003777">
    <property type="term" value="F:microtubule motor activity"/>
    <property type="evidence" value="ECO:0007669"/>
    <property type="project" value="InterPro"/>
</dbReference>
<proteinExistence type="inferred from homology"/>
<gene>
    <name evidence="10" type="ORF">F3Y22_tig00111298pilonHSYRG00073</name>
</gene>
<dbReference type="AlphaFoldDB" id="A0A6A2YRB4"/>
<keyword evidence="2 5" id="KW-0067">ATP-binding</keyword>
<dbReference type="PROSITE" id="PS50067">
    <property type="entry name" value="KINESIN_MOTOR_2"/>
    <property type="match status" value="1"/>
</dbReference>
<feature type="binding site" evidence="5">
    <location>
        <begin position="329"/>
        <end position="336"/>
    </location>
    <ligand>
        <name>ATP</name>
        <dbReference type="ChEBI" id="CHEBI:30616"/>
    </ligand>
</feature>
<dbReference type="Pfam" id="PF13242">
    <property type="entry name" value="Hydrolase_like"/>
    <property type="match status" value="1"/>
</dbReference>
<evidence type="ECO:0000256" key="2">
    <source>
        <dbReference type="ARBA" id="ARBA00022840"/>
    </source>
</evidence>
<organism evidence="10 11">
    <name type="scientific">Hibiscus syriacus</name>
    <name type="common">Rose of Sharon</name>
    <dbReference type="NCBI Taxonomy" id="106335"/>
    <lineage>
        <taxon>Eukaryota</taxon>
        <taxon>Viridiplantae</taxon>
        <taxon>Streptophyta</taxon>
        <taxon>Embryophyta</taxon>
        <taxon>Tracheophyta</taxon>
        <taxon>Spermatophyta</taxon>
        <taxon>Magnoliopsida</taxon>
        <taxon>eudicotyledons</taxon>
        <taxon>Gunneridae</taxon>
        <taxon>Pentapetalae</taxon>
        <taxon>rosids</taxon>
        <taxon>malvids</taxon>
        <taxon>Malvales</taxon>
        <taxon>Malvaceae</taxon>
        <taxon>Malvoideae</taxon>
        <taxon>Hibiscus</taxon>
    </lineage>
</organism>
<dbReference type="InterPro" id="IPR027417">
    <property type="entry name" value="P-loop_NTPase"/>
</dbReference>
<dbReference type="PROSITE" id="PS00411">
    <property type="entry name" value="KINESIN_MOTOR_1"/>
    <property type="match status" value="1"/>
</dbReference>
<dbReference type="NCBIfam" id="TIGR01549">
    <property type="entry name" value="HAD-SF-IA-v1"/>
    <property type="match status" value="1"/>
</dbReference>
<name>A0A6A2YRB4_HIBSY</name>
<dbReference type="PANTHER" id="PTHR47968">
    <property type="entry name" value="CENTROMERE PROTEIN E"/>
    <property type="match status" value="1"/>
</dbReference>
<evidence type="ECO:0000256" key="3">
    <source>
        <dbReference type="ARBA" id="ARBA00023054"/>
    </source>
</evidence>
<dbReference type="InterPro" id="IPR019821">
    <property type="entry name" value="Kinesin_motor_CS"/>
</dbReference>
<dbReference type="GO" id="GO:0005874">
    <property type="term" value="C:microtubule"/>
    <property type="evidence" value="ECO:0007669"/>
    <property type="project" value="UniProtKB-KW"/>
</dbReference>
<dbReference type="InterPro" id="IPR036961">
    <property type="entry name" value="Kinesin_motor_dom_sf"/>
</dbReference>
<keyword evidence="11" id="KW-1185">Reference proteome</keyword>
<dbReference type="GO" id="GO:0008017">
    <property type="term" value="F:microtubule binding"/>
    <property type="evidence" value="ECO:0007669"/>
    <property type="project" value="InterPro"/>
</dbReference>
<dbReference type="PRINTS" id="PR00380">
    <property type="entry name" value="KINESINHEAVY"/>
</dbReference>
<evidence type="ECO:0000313" key="10">
    <source>
        <dbReference type="EMBL" id="KAE8681913.1"/>
    </source>
</evidence>
<sequence>MALTATARSELRKFLNRAPRPGFIGSDFNGHTRPPTPTFSRDFSSSSSAAEVAPRRDPMGFESVGMKEYLDYRRSLYGEITHKAVLVDAAGTLLAPSQPMAQIYREIGEKYGVQYSEAEILNRYRRAYAQPWGKSRLRICKMLQKWQVEAEKPNPTIFVKACELLGIKPEEAVHVGDDRRNDVWGARDAGCDAWLWGSDVHSFKEDRSTGVERITINAWNSVIEFSSTHCELKTVEIGNMERIHVAVRSRPLSSEDAKTSPWRISANSIFLPNQSTKFEFDRIFGEDCKTGEVYEARTKEIVAAAVRGFNGERWGKLSHASSCTVFAYGQTNSGKTHTMRGSAAEPGVIPLAVHALFNILQQRGIYVAGLREEIVASPQQVLDLMEFGESHRHIGETNMNLHSSRSHTIFRMIIESRDRTEDGDGDTVSSCDAVRVSVLNLVDLAGSERAAKTGAEGVRLKEGSHINKSLMTLGTVIKKLSEGAESQGGHVPYRDSKLTRILQPALGGNANTAIICNITLAQIHADETKSSLQFASRALRVTNCARVNEILTDAALLKRQKKEIEELRAKLQGSRSEHLEEEILNLRNTLLQSELERERIALELEEEKKAQVERERVLQEQAKKIKNLSSMVLYSSRDESRDQVKKVVPTTCSACYPAFVTS</sequence>
<dbReference type="SUPFAM" id="SSF52540">
    <property type="entry name" value="P-loop containing nucleoside triphosphate hydrolases"/>
    <property type="match status" value="1"/>
</dbReference>
<dbReference type="EMBL" id="VEPZ02001296">
    <property type="protein sequence ID" value="KAE8681913.1"/>
    <property type="molecule type" value="Genomic_DNA"/>
</dbReference>
<evidence type="ECO:0000256" key="5">
    <source>
        <dbReference type="PROSITE-ProRule" id="PRU00283"/>
    </source>
</evidence>
<dbReference type="InterPro" id="IPR006439">
    <property type="entry name" value="HAD-SF_hydro_IA"/>
</dbReference>
<dbReference type="SUPFAM" id="SSF56784">
    <property type="entry name" value="HAD-like"/>
    <property type="match status" value="1"/>
</dbReference>